<dbReference type="InterPro" id="IPR010982">
    <property type="entry name" value="Lambda_DNA-bd_dom_sf"/>
</dbReference>
<dbReference type="AlphaFoldDB" id="A0A6I0ZWL7"/>
<dbReference type="Gene3D" id="1.10.260.40">
    <property type="entry name" value="lambda repressor-like DNA-binding domains"/>
    <property type="match status" value="1"/>
</dbReference>
<dbReference type="EMBL" id="WDBI01000021">
    <property type="protein sequence ID" value="KAB6525368.1"/>
    <property type="molecule type" value="Genomic_DNA"/>
</dbReference>
<accession>A0A6I0ZWL7</accession>
<dbReference type="Proteomes" id="UP000469427">
    <property type="component" value="Unassembled WGS sequence"/>
</dbReference>
<dbReference type="RefSeq" id="WP_007851826.1">
    <property type="nucleotide sequence ID" value="NZ_JADMQN010000064.1"/>
</dbReference>
<dbReference type="InterPro" id="IPR001387">
    <property type="entry name" value="Cro/C1-type_HTH"/>
</dbReference>
<reference evidence="2 3" key="1">
    <citation type="journal article" date="2019" name="Nat. Med.">
        <title>A library of human gut bacterial isolates paired with longitudinal multiomics data enables mechanistic microbiome research.</title>
        <authorList>
            <person name="Poyet M."/>
            <person name="Groussin M."/>
            <person name="Gibbons S.M."/>
            <person name="Avila-Pacheco J."/>
            <person name="Jiang X."/>
            <person name="Kearney S.M."/>
            <person name="Perrotta A.R."/>
            <person name="Berdy B."/>
            <person name="Zhao S."/>
            <person name="Lieberman T.D."/>
            <person name="Swanson P.K."/>
            <person name="Smith M."/>
            <person name="Roesemann S."/>
            <person name="Alexander J.E."/>
            <person name="Rich S.A."/>
            <person name="Livny J."/>
            <person name="Vlamakis H."/>
            <person name="Clish C."/>
            <person name="Bullock K."/>
            <person name="Deik A."/>
            <person name="Scott J."/>
            <person name="Pierce K.A."/>
            <person name="Xavier R.J."/>
            <person name="Alm E.J."/>
        </authorList>
    </citation>
    <scope>NUCLEOTIDE SEQUENCE [LARGE SCALE GENOMIC DNA]</scope>
    <source>
        <strain evidence="2 3">BIOML-A122</strain>
    </source>
</reference>
<dbReference type="PROSITE" id="PS50943">
    <property type="entry name" value="HTH_CROC1"/>
    <property type="match status" value="1"/>
</dbReference>
<proteinExistence type="predicted"/>
<organism evidence="2 3">
    <name type="scientific">Phocaeicola vulgatus</name>
    <name type="common">Bacteroides vulgatus</name>
    <dbReference type="NCBI Taxonomy" id="821"/>
    <lineage>
        <taxon>Bacteria</taxon>
        <taxon>Pseudomonadati</taxon>
        <taxon>Bacteroidota</taxon>
        <taxon>Bacteroidia</taxon>
        <taxon>Bacteroidales</taxon>
        <taxon>Bacteroidaceae</taxon>
        <taxon>Phocaeicola</taxon>
    </lineage>
</organism>
<evidence type="ECO:0000259" key="1">
    <source>
        <dbReference type="PROSITE" id="PS50943"/>
    </source>
</evidence>
<evidence type="ECO:0000313" key="2">
    <source>
        <dbReference type="EMBL" id="KAB6525368.1"/>
    </source>
</evidence>
<dbReference type="Pfam" id="PF13443">
    <property type="entry name" value="HTH_26"/>
    <property type="match status" value="1"/>
</dbReference>
<dbReference type="SUPFAM" id="SSF47413">
    <property type="entry name" value="lambda repressor-like DNA-binding domains"/>
    <property type="match status" value="1"/>
</dbReference>
<sequence length="403" mass="46616">MYVTIKKTTLNTVSQDKSLREMLNELLIESDVAVTAVAEEIGINKDSFSEYLKGNYELKLNQAIKVMKLLDITEAQLVSAYNKEVSEKDLANIEKSERLSYVLRNFDIPTLKKIGIIKSRSKIEDYEKQICDFFNFKSIYEYDDTSLMPTLFSKSKAFVAQEKEKKMNDFWLKCSIYSFSQINNPYEYNRDLLIELLKRISEFTLDKVHGYEKVVLILFRLGVTVLTQPYISGTRAFGVTMILEGKPCIVITDMNKKYHKLWINLLHELYHVINDFDILENLLYHISDSENPELLLNEERADKFALDALVNPTIQKELSRIVALPYKMNQLANKLNVDVSILYGIYLETLPKGEKKNKEFAKYGGMLKSSDIAVRRVEFDAVPKHSLNGAIDKMKKELFRISV</sequence>
<gene>
    <name evidence="2" type="ORF">GAY98_13390</name>
</gene>
<evidence type="ECO:0000313" key="3">
    <source>
        <dbReference type="Proteomes" id="UP000469427"/>
    </source>
</evidence>
<dbReference type="GO" id="GO:0003677">
    <property type="term" value="F:DNA binding"/>
    <property type="evidence" value="ECO:0007669"/>
    <property type="project" value="InterPro"/>
</dbReference>
<feature type="domain" description="HTH cro/C1-type" evidence="1">
    <location>
        <begin position="35"/>
        <end position="77"/>
    </location>
</feature>
<protein>
    <recommendedName>
        <fullName evidence="1">HTH cro/C1-type domain-containing protein</fullName>
    </recommendedName>
</protein>
<comment type="caution">
    <text evidence="2">The sequence shown here is derived from an EMBL/GenBank/DDBJ whole genome shotgun (WGS) entry which is preliminary data.</text>
</comment>
<name>A0A6I0ZWL7_PHOVU</name>